<evidence type="ECO:0000313" key="3">
    <source>
        <dbReference type="EMBL" id="RAK79821.1"/>
    </source>
</evidence>
<sequence length="940" mass="103724">MTDPSCLTTALSLSCAPRMIACHQPACLPLPLPLVNLSFITLSLYHSIAPTLVSAGRPLITLPSSTPPSPPNPIWYTLTAVNLFPSWQIFCLLLSRRPSSRRCQNDSAAAPPLQYPTFPPLSASVEEWLSRSRPINMTSNLPTTDQTSRSLSESWATMSVSDIYSEDGTRSEQTDMGSLIDQTGPDDVASLDETSSNSEIDASDDDGYYGENYESTSNVSATQELSSGFPFLGTSIDDSSLTTQTAFRQSTESIEFAEPESWPETERVELKHTIRVFEGLEAAALKQKLSNATQDSTLTATVQQTMTRRSLDTDKPFRVLYIGSPDFRNLILDKIGDVLVASSPCSSYESSSTESSRYHVVPTSFGAGAIPNFAELLPIHVQLIVDECLDASADSQTDKPSTITLSLKNQPPYTSKWVGADYCISSPVEWTLPDVAIIFLATTDSNKDTETQRLARIFLERHGVPTMEISERPLWTMSRDPVPVNRHSLHMCLESRDPVTGTSTLVNRYPIDIKTFESIAPRQLNRNLASLATIYPRKVYQVPPECPNEPLVKRALNAVEHTWKVTPIPFSNGYHKLAFLLRLTVLFAAAVLTITFGHFALRALILFLTQYFAHSGVSSAVTTHSQNIPTASGFGPDGLLTVVPSNIADVQAQRAQAHGRSSLEDFMDGILSPNPPSEGPSEFEFQVVGDCHLAIKPPHKSFIGRKGPRFSVQVKRDGKPLDYELSTLFEGVYTLKLERADAYGLVDVIITSNTRPPFTQTTSVDFGTPWLKIQNWKRAAHAISSQFLKEFGSAQTGLSEAYERICTDLQVLMGDVVKKAHFLRREAFALHDSVQLSHDTKELVLSKSAQLTQVVKRTAVQPLLAASAAFQGHTERVNRGAREVMSGTWNRISASAQVLDLTSMKTHIRNARKCQTLNKAQQRARSLMKRKTCRQTRCAK</sequence>
<evidence type="ECO:0000256" key="2">
    <source>
        <dbReference type="SAM" id="Phobius"/>
    </source>
</evidence>
<keyword evidence="2" id="KW-0812">Transmembrane</keyword>
<dbReference type="OrthoDB" id="439943at2759"/>
<dbReference type="Proteomes" id="UP000249789">
    <property type="component" value="Unassembled WGS sequence"/>
</dbReference>
<accession>A0A8G1RZU9</accession>
<proteinExistence type="predicted"/>
<dbReference type="RefSeq" id="XP_040803831.1">
    <property type="nucleotide sequence ID" value="XM_040939762.1"/>
</dbReference>
<dbReference type="AlphaFoldDB" id="A0A8G1RZU9"/>
<reference evidence="3 4" key="1">
    <citation type="submission" date="2018-02" db="EMBL/GenBank/DDBJ databases">
        <title>The genomes of Aspergillus section Nigri reveals drivers in fungal speciation.</title>
        <authorList>
            <consortium name="DOE Joint Genome Institute"/>
            <person name="Vesth T.C."/>
            <person name="Nybo J."/>
            <person name="Theobald S."/>
            <person name="Brandl J."/>
            <person name="Frisvad J.C."/>
            <person name="Nielsen K.F."/>
            <person name="Lyhne E.K."/>
            <person name="Kogle M.E."/>
            <person name="Kuo A."/>
            <person name="Riley R."/>
            <person name="Clum A."/>
            <person name="Nolan M."/>
            <person name="Lipzen A."/>
            <person name="Salamov A."/>
            <person name="Henrissat B."/>
            <person name="Wiebenga A."/>
            <person name="De vries R.P."/>
            <person name="Grigoriev I.V."/>
            <person name="Mortensen U.H."/>
            <person name="Andersen M.R."/>
            <person name="Baker S.E."/>
        </authorList>
    </citation>
    <scope>NUCLEOTIDE SEQUENCE [LARGE SCALE GENOMIC DNA]</scope>
    <source>
        <strain evidence="3 4">CBS 313.89</strain>
    </source>
</reference>
<organism evidence="3 4">
    <name type="scientific">Aspergillus fijiensis CBS 313.89</name>
    <dbReference type="NCBI Taxonomy" id="1448319"/>
    <lineage>
        <taxon>Eukaryota</taxon>
        <taxon>Fungi</taxon>
        <taxon>Dikarya</taxon>
        <taxon>Ascomycota</taxon>
        <taxon>Pezizomycotina</taxon>
        <taxon>Eurotiomycetes</taxon>
        <taxon>Eurotiomycetidae</taxon>
        <taxon>Eurotiales</taxon>
        <taxon>Aspergillaceae</taxon>
        <taxon>Aspergillus</taxon>
    </lineage>
</organism>
<feature type="region of interest" description="Disordered" evidence="1">
    <location>
        <begin position="163"/>
        <end position="210"/>
    </location>
</feature>
<protein>
    <submittedName>
        <fullName evidence="3">Uncharacterized protein</fullName>
    </submittedName>
</protein>
<dbReference type="GeneID" id="63857095"/>
<feature type="transmembrane region" description="Helical" evidence="2">
    <location>
        <begin position="74"/>
        <end position="94"/>
    </location>
</feature>
<dbReference type="VEuPathDB" id="FungiDB:BO72DRAFT_22021"/>
<evidence type="ECO:0000313" key="4">
    <source>
        <dbReference type="Proteomes" id="UP000249789"/>
    </source>
</evidence>
<evidence type="ECO:0000256" key="1">
    <source>
        <dbReference type="SAM" id="MobiDB-lite"/>
    </source>
</evidence>
<dbReference type="EMBL" id="KZ824631">
    <property type="protein sequence ID" value="RAK79821.1"/>
    <property type="molecule type" value="Genomic_DNA"/>
</dbReference>
<keyword evidence="2" id="KW-1133">Transmembrane helix</keyword>
<feature type="transmembrane region" description="Helical" evidence="2">
    <location>
        <begin position="579"/>
        <end position="601"/>
    </location>
</feature>
<keyword evidence="4" id="KW-1185">Reference proteome</keyword>
<keyword evidence="2" id="KW-0472">Membrane</keyword>
<name>A0A8G1RZU9_9EURO</name>
<gene>
    <name evidence="3" type="ORF">BO72DRAFT_22021</name>
</gene>